<comment type="catalytic activity">
    <reaction evidence="11">
        <text>S-methyl-5'-thioadenosine + phosphate = 5-(methylsulfanyl)-alpha-D-ribose 1-phosphate + adenine</text>
        <dbReference type="Rhea" id="RHEA:11852"/>
        <dbReference type="ChEBI" id="CHEBI:16708"/>
        <dbReference type="ChEBI" id="CHEBI:17509"/>
        <dbReference type="ChEBI" id="CHEBI:43474"/>
        <dbReference type="ChEBI" id="CHEBI:58533"/>
        <dbReference type="EC" id="2.4.2.28"/>
    </reaction>
    <physiologicalReaction direction="left-to-right" evidence="11">
        <dbReference type="Rhea" id="RHEA:11853"/>
    </physiologicalReaction>
</comment>
<accession>A0A514LFH5</accession>
<evidence type="ECO:0000256" key="4">
    <source>
        <dbReference type="ARBA" id="ARBA00007353"/>
    </source>
</evidence>
<organism evidence="13 14">
    <name type="scientific">Salicibibacter halophilus</name>
    <dbReference type="NCBI Taxonomy" id="2502791"/>
    <lineage>
        <taxon>Bacteria</taxon>
        <taxon>Bacillati</taxon>
        <taxon>Bacillota</taxon>
        <taxon>Bacilli</taxon>
        <taxon>Bacillales</taxon>
        <taxon>Bacillaceae</taxon>
        <taxon>Salicibibacter</taxon>
    </lineage>
</organism>
<dbReference type="RefSeq" id="WP_142087827.1">
    <property type="nucleotide sequence ID" value="NZ_CP035485.1"/>
</dbReference>
<evidence type="ECO:0000256" key="11">
    <source>
        <dbReference type="ARBA" id="ARBA00049893"/>
    </source>
</evidence>
<dbReference type="EMBL" id="CP035485">
    <property type="protein sequence ID" value="QDI90594.1"/>
    <property type="molecule type" value="Genomic_DNA"/>
</dbReference>
<sequence>MNREPFALHATKTLFEHRPLQQARAGFTTRLGGISREPYHEANYGLHVGDDPARVKANREQLADTLNLSLSRTVLAEQVHGGAIQKVDETDGGRGVYALDDAVPDVDGLYTTTANLWLMSLYADCVPLYFFNRQESIVGIAHAGWKGTALNIGGEMVRIWEEMEGVPAEAIYVAIGPSIGKAAYEVDDKVISALKHVLPQGKEPWTQNGSCSFCLDLKEANALLLENAGIKRAHMEISNACTYENEALFFSHRRDSGQTGRMMAYIGLLNARSDEG</sequence>
<dbReference type="KEGG" id="sale:EPH95_04885"/>
<comment type="catalytic activity">
    <reaction evidence="10">
        <text>adenosine + phosphate = alpha-D-ribose 1-phosphate + adenine</text>
        <dbReference type="Rhea" id="RHEA:27642"/>
        <dbReference type="ChEBI" id="CHEBI:16335"/>
        <dbReference type="ChEBI" id="CHEBI:16708"/>
        <dbReference type="ChEBI" id="CHEBI:43474"/>
        <dbReference type="ChEBI" id="CHEBI:57720"/>
        <dbReference type="EC" id="2.4.2.1"/>
    </reaction>
    <physiologicalReaction direction="left-to-right" evidence="10">
        <dbReference type="Rhea" id="RHEA:27643"/>
    </physiologicalReaction>
</comment>
<evidence type="ECO:0000313" key="14">
    <source>
        <dbReference type="Proteomes" id="UP000319756"/>
    </source>
</evidence>
<dbReference type="CDD" id="cd16833">
    <property type="entry name" value="YfiH"/>
    <property type="match status" value="1"/>
</dbReference>
<evidence type="ECO:0000256" key="9">
    <source>
        <dbReference type="ARBA" id="ARBA00047989"/>
    </source>
</evidence>
<keyword evidence="6" id="KW-0479">Metal-binding</keyword>
<comment type="function">
    <text evidence="3">Purine nucleoside enzyme that catalyzes the phosphorolysis of adenosine and inosine nucleosides, yielding D-ribose 1-phosphate and the respective free bases, adenine and hypoxanthine. Also catalyzes the phosphorolysis of S-methyl-5'-thioadenosine into adenine and S-methyl-5-thio-alpha-D-ribose 1-phosphate. Also has adenosine deaminase activity.</text>
</comment>
<dbReference type="Proteomes" id="UP000319756">
    <property type="component" value="Chromosome"/>
</dbReference>
<dbReference type="NCBIfam" id="TIGR00726">
    <property type="entry name" value="peptidoglycan editing factor PgeF"/>
    <property type="match status" value="1"/>
</dbReference>
<proteinExistence type="inferred from homology"/>
<evidence type="ECO:0000256" key="7">
    <source>
        <dbReference type="ARBA" id="ARBA00022801"/>
    </source>
</evidence>
<keyword evidence="8" id="KW-0862">Zinc</keyword>
<comment type="similarity">
    <text evidence="4 12">Belongs to the purine nucleoside phosphorylase YfiH/LACC1 family.</text>
</comment>
<evidence type="ECO:0000256" key="10">
    <source>
        <dbReference type="ARBA" id="ARBA00048968"/>
    </source>
</evidence>
<dbReference type="InterPro" id="IPR038371">
    <property type="entry name" value="Cu_polyphenol_OxRdtase_sf"/>
</dbReference>
<dbReference type="Gene3D" id="3.60.140.10">
    <property type="entry name" value="CNF1/YfiH-like putative cysteine hydrolases"/>
    <property type="match status" value="1"/>
</dbReference>
<dbReference type="Pfam" id="PF02578">
    <property type="entry name" value="Cu-oxidase_4"/>
    <property type="match status" value="1"/>
</dbReference>
<dbReference type="PANTHER" id="PTHR30616:SF2">
    <property type="entry name" value="PURINE NUCLEOSIDE PHOSPHORYLASE LACC1"/>
    <property type="match status" value="1"/>
</dbReference>
<evidence type="ECO:0000256" key="6">
    <source>
        <dbReference type="ARBA" id="ARBA00022723"/>
    </source>
</evidence>
<evidence type="ECO:0000256" key="2">
    <source>
        <dbReference type="ARBA" id="ARBA00001947"/>
    </source>
</evidence>
<protein>
    <recommendedName>
        <fullName evidence="12">Purine nucleoside phosphorylase</fullName>
    </recommendedName>
</protein>
<keyword evidence="5" id="KW-0808">Transferase</keyword>
<evidence type="ECO:0000256" key="12">
    <source>
        <dbReference type="RuleBase" id="RU361274"/>
    </source>
</evidence>
<dbReference type="GO" id="GO:0016787">
    <property type="term" value="F:hydrolase activity"/>
    <property type="evidence" value="ECO:0007669"/>
    <property type="project" value="UniProtKB-KW"/>
</dbReference>
<dbReference type="PANTHER" id="PTHR30616">
    <property type="entry name" value="UNCHARACTERIZED PROTEIN YFIH"/>
    <property type="match status" value="1"/>
</dbReference>
<dbReference type="GO" id="GO:0005507">
    <property type="term" value="F:copper ion binding"/>
    <property type="evidence" value="ECO:0007669"/>
    <property type="project" value="TreeGrafter"/>
</dbReference>
<evidence type="ECO:0000256" key="8">
    <source>
        <dbReference type="ARBA" id="ARBA00022833"/>
    </source>
</evidence>
<dbReference type="GO" id="GO:0017061">
    <property type="term" value="F:S-methyl-5-thioadenosine phosphorylase activity"/>
    <property type="evidence" value="ECO:0007669"/>
    <property type="project" value="UniProtKB-EC"/>
</dbReference>
<comment type="cofactor">
    <cofactor evidence="2">
        <name>Zn(2+)</name>
        <dbReference type="ChEBI" id="CHEBI:29105"/>
    </cofactor>
</comment>
<comment type="catalytic activity">
    <reaction evidence="9">
        <text>adenosine + H2O + H(+) = inosine + NH4(+)</text>
        <dbReference type="Rhea" id="RHEA:24408"/>
        <dbReference type="ChEBI" id="CHEBI:15377"/>
        <dbReference type="ChEBI" id="CHEBI:15378"/>
        <dbReference type="ChEBI" id="CHEBI:16335"/>
        <dbReference type="ChEBI" id="CHEBI:17596"/>
        <dbReference type="ChEBI" id="CHEBI:28938"/>
        <dbReference type="EC" id="3.5.4.4"/>
    </reaction>
    <physiologicalReaction direction="left-to-right" evidence="9">
        <dbReference type="Rhea" id="RHEA:24409"/>
    </physiologicalReaction>
</comment>
<dbReference type="SUPFAM" id="SSF64438">
    <property type="entry name" value="CNF1/YfiH-like putative cysteine hydrolases"/>
    <property type="match status" value="1"/>
</dbReference>
<comment type="catalytic activity">
    <reaction evidence="1">
        <text>inosine + phosphate = alpha-D-ribose 1-phosphate + hypoxanthine</text>
        <dbReference type="Rhea" id="RHEA:27646"/>
        <dbReference type="ChEBI" id="CHEBI:17368"/>
        <dbReference type="ChEBI" id="CHEBI:17596"/>
        <dbReference type="ChEBI" id="CHEBI:43474"/>
        <dbReference type="ChEBI" id="CHEBI:57720"/>
        <dbReference type="EC" id="2.4.2.1"/>
    </reaction>
    <physiologicalReaction direction="left-to-right" evidence="1">
        <dbReference type="Rhea" id="RHEA:27647"/>
    </physiologicalReaction>
</comment>
<dbReference type="AlphaFoldDB" id="A0A514LFH5"/>
<evidence type="ECO:0000256" key="5">
    <source>
        <dbReference type="ARBA" id="ARBA00022679"/>
    </source>
</evidence>
<dbReference type="OrthoDB" id="4279at2"/>
<evidence type="ECO:0000256" key="1">
    <source>
        <dbReference type="ARBA" id="ARBA00000553"/>
    </source>
</evidence>
<keyword evidence="7" id="KW-0378">Hydrolase</keyword>
<reference evidence="14" key="1">
    <citation type="submission" date="2019-01" db="EMBL/GenBank/DDBJ databases">
        <title>Genomic analysis of Salicibibacter sp. NKC3-5.</title>
        <authorList>
            <person name="Oh Y.J."/>
        </authorList>
    </citation>
    <scope>NUCLEOTIDE SEQUENCE [LARGE SCALE GENOMIC DNA]</scope>
    <source>
        <strain evidence="14">NKC3-5</strain>
    </source>
</reference>
<evidence type="ECO:0000313" key="13">
    <source>
        <dbReference type="EMBL" id="QDI90594.1"/>
    </source>
</evidence>
<name>A0A514LFH5_9BACI</name>
<evidence type="ECO:0000256" key="3">
    <source>
        <dbReference type="ARBA" id="ARBA00003215"/>
    </source>
</evidence>
<keyword evidence="14" id="KW-1185">Reference proteome</keyword>
<gene>
    <name evidence="13" type="primary">pgeF</name>
    <name evidence="13" type="ORF">EPH95_04885</name>
</gene>
<dbReference type="InterPro" id="IPR003730">
    <property type="entry name" value="Cu_polyphenol_OxRdtase"/>
</dbReference>
<dbReference type="InterPro" id="IPR011324">
    <property type="entry name" value="Cytotoxic_necrot_fac-like_cat"/>
</dbReference>